<keyword evidence="1" id="KW-0863">Zinc-finger</keyword>
<dbReference type="SUPFAM" id="SSF52540">
    <property type="entry name" value="P-loop containing nucleoside triphosphate hydrolases"/>
    <property type="match status" value="1"/>
</dbReference>
<dbReference type="Pfam" id="PF04851">
    <property type="entry name" value="ResIII"/>
    <property type="match status" value="1"/>
</dbReference>
<dbReference type="InterPro" id="IPR013087">
    <property type="entry name" value="Znf_C2H2_type"/>
</dbReference>
<feature type="compositionally biased region" description="Polar residues" evidence="2">
    <location>
        <begin position="627"/>
        <end position="637"/>
    </location>
</feature>
<gene>
    <name evidence="7" type="primary">LOC111130213</name>
</gene>
<name>A0A8B8E0I7_CRAVI</name>
<dbReference type="PANTHER" id="PTHR14074:SF16">
    <property type="entry name" value="ANTIVIRAL INNATE IMMUNE RESPONSE RECEPTOR RIG-I"/>
    <property type="match status" value="1"/>
</dbReference>
<keyword evidence="1" id="KW-0862">Zinc</keyword>
<feature type="compositionally biased region" description="Polar residues" evidence="2">
    <location>
        <begin position="647"/>
        <end position="662"/>
    </location>
</feature>
<dbReference type="InterPro" id="IPR006935">
    <property type="entry name" value="Helicase/UvrB_N"/>
</dbReference>
<feature type="compositionally biased region" description="Acidic residues" evidence="2">
    <location>
        <begin position="712"/>
        <end position="722"/>
    </location>
</feature>
<feature type="region of interest" description="Disordered" evidence="2">
    <location>
        <begin position="578"/>
        <end position="722"/>
    </location>
</feature>
<dbReference type="GO" id="GO:0016787">
    <property type="term" value="F:hydrolase activity"/>
    <property type="evidence" value="ECO:0007669"/>
    <property type="project" value="InterPro"/>
</dbReference>
<reference evidence="7" key="2">
    <citation type="submission" date="2025-08" db="UniProtKB">
        <authorList>
            <consortium name="RefSeq"/>
        </authorList>
    </citation>
    <scope>IDENTIFICATION</scope>
    <source>
        <tissue evidence="7">Whole sample</tissue>
    </source>
</reference>
<proteinExistence type="predicted"/>
<evidence type="ECO:0000313" key="6">
    <source>
        <dbReference type="Proteomes" id="UP000694844"/>
    </source>
</evidence>
<dbReference type="Gene3D" id="3.30.160.60">
    <property type="entry name" value="Classic Zinc Finger"/>
    <property type="match status" value="6"/>
</dbReference>
<dbReference type="InterPro" id="IPR051363">
    <property type="entry name" value="RLR_Helicase"/>
</dbReference>
<dbReference type="SMART" id="SM00451">
    <property type="entry name" value="ZnF_U1"/>
    <property type="match status" value="8"/>
</dbReference>
<sequence length="1392" mass="155507">MNRENYPSYCEICQKGPFAGNIPAEQHFTSPGHASKEAQRNTDRQKDTGNPPSETQIYVTQCNACGKKFNNHLSAEQHFASENHRKRQAFLDSSQHTHLSSGISDIECDSPDFPCENLVDIQPRQVALSKTAFSSPNSKKLQEYIFDDVTRKGFCNVCNIDLTSKEHATQHLNGQKHIKATQHFGKDNHEEGIHFPKSSNVDPQQEKKEMPLEEYYFDGVRGFCNVCKIELTSHQHASQHINGKPHAKAKAALSSSSNQIHVYTTSPQPSPGSNATKSRDYEFSGGKGYCLICQIDLTSKAHAEQHLSGKNHEKAKAKVSGAIPKSLPLNCEICQKTFSGPECAIQHFSSAKHIQKEALLKEQTSTSPVGNMNVPVSTTPNIDKTHWLLCEVCNVRLNSAEQLSIHKSSPKHKAEEQKQSRTRMNVEVRKNIDFKMDVMEPRVHVQDTGVYTPRKIGPFGSKLGLKDDDDDNGQSFCSSIGSSSFLSNQPGMFAQDLGTEDLTLGTLHTLDPQSILDDKQPPVDVIDDTLPKKVIFENQDFSCPELEEKNLKDTYMSEKEVEKKTINEEIEMPRLEEMNGSRSNSNVGIKTKKDQENLSRKIMNLSEPRPPGAYPYENRKETGIDSVESNAASQTRSEATKPASVGSGETTARNPVQNSNGGVNVITPPKVQNTSRSSGSALVNRVTTTKSRGGARDGGSKVPLYNSSSDSESSDESEDQEVNNEFYPCTSADVHQRLREIDIHSLSPKPTGSPEAPLRNNVVNPYKATHKYYCETCQVPMNSKKALKDHNEGRKHMQKVAVSPAQSRNHLPIVKEVTAQDRHKLTAWEPRSYQWELYRRAMEGDRVIFLPTGTGKTLISCMAVSSMLELNPTRQALFLVDKVLLVIQQSRYLVQQIGDREYERFDLNNSSNLVKRKLKIAALCGGQQATDGVPIWQHDLIVVTAAYCEQLIMRNVLRWEDLCIVVFDEAHHCTKSHPFNKLLEKNHLTIPEPERPKVLGLTASPAGKKTFAITVTMLQNLMTSMGGAKIGVTRDNQAELKRYQSSAKLIVSYQPMNVDEQKIQTEFQKYLLGCYLRLSSETNISEKMDDNMIPNNAEDLHGDVLNCLEVTLSDTEPIDSSLAKKIEHRNLVKHTSFICMALNTLFEAGVDTAVDELNELMDQDPNLNFEFAKRILLNPDNLLSEIEKIKQKERDHLQTSLDTTDCPHSSKIYALVQTLLNSDYIDWTQEKPMSLVLVKERATAIKISKILQEQKDIMKMGLKVTHLVGHGGGSGGGDGMAVQQQRKTLHNIKNHKYQIVIATSVAEEGIDIPECELVITMNLPSSVTALVQMRGRARKENSKFVIFCNDKLEEDKLNELLGREDNMIKAANCLFEGQNRPGSQGSFPLSMN</sequence>
<dbReference type="PROSITE" id="PS00028">
    <property type="entry name" value="ZINC_FINGER_C2H2_1"/>
    <property type="match status" value="4"/>
</dbReference>
<dbReference type="PANTHER" id="PTHR14074">
    <property type="entry name" value="HELICASE WITH DEATH DOMAIN-RELATED"/>
    <property type="match status" value="1"/>
</dbReference>
<dbReference type="Pfam" id="PF12874">
    <property type="entry name" value="zf-met"/>
    <property type="match status" value="6"/>
</dbReference>
<dbReference type="SMART" id="SM00490">
    <property type="entry name" value="HELICc"/>
    <property type="match status" value="1"/>
</dbReference>
<dbReference type="PROSITE" id="PS50157">
    <property type="entry name" value="ZINC_FINGER_C2H2_2"/>
    <property type="match status" value="1"/>
</dbReference>
<feature type="domain" description="Helicase ATP-binding" evidence="4">
    <location>
        <begin position="837"/>
        <end position="1023"/>
    </location>
</feature>
<dbReference type="InterPro" id="IPR036236">
    <property type="entry name" value="Znf_C2H2_sf"/>
</dbReference>
<dbReference type="RefSeq" id="XP_022332741.1">
    <property type="nucleotide sequence ID" value="XM_022477033.1"/>
</dbReference>
<dbReference type="GO" id="GO:0003677">
    <property type="term" value="F:DNA binding"/>
    <property type="evidence" value="ECO:0007669"/>
    <property type="project" value="InterPro"/>
</dbReference>
<organism evidence="6 7">
    <name type="scientific">Crassostrea virginica</name>
    <name type="common">Eastern oyster</name>
    <dbReference type="NCBI Taxonomy" id="6565"/>
    <lineage>
        <taxon>Eukaryota</taxon>
        <taxon>Metazoa</taxon>
        <taxon>Spiralia</taxon>
        <taxon>Lophotrochozoa</taxon>
        <taxon>Mollusca</taxon>
        <taxon>Bivalvia</taxon>
        <taxon>Autobranchia</taxon>
        <taxon>Pteriomorphia</taxon>
        <taxon>Ostreida</taxon>
        <taxon>Ostreoidea</taxon>
        <taxon>Ostreidae</taxon>
        <taxon>Crassostrea</taxon>
    </lineage>
</organism>
<dbReference type="GO" id="GO:0005737">
    <property type="term" value="C:cytoplasm"/>
    <property type="evidence" value="ECO:0007669"/>
    <property type="project" value="TreeGrafter"/>
</dbReference>
<dbReference type="Gene3D" id="3.40.50.300">
    <property type="entry name" value="P-loop containing nucleotide triphosphate hydrolases"/>
    <property type="match status" value="2"/>
</dbReference>
<dbReference type="PROSITE" id="PS51194">
    <property type="entry name" value="HELICASE_CTER"/>
    <property type="match status" value="1"/>
</dbReference>
<evidence type="ECO:0000259" key="4">
    <source>
        <dbReference type="PROSITE" id="PS51192"/>
    </source>
</evidence>
<dbReference type="InterPro" id="IPR001650">
    <property type="entry name" value="Helicase_C-like"/>
</dbReference>
<dbReference type="KEGG" id="cvn:111130213"/>
<accession>A0A8B8E0I7</accession>
<dbReference type="GO" id="GO:0008270">
    <property type="term" value="F:zinc ion binding"/>
    <property type="evidence" value="ECO:0007669"/>
    <property type="project" value="UniProtKB-KW"/>
</dbReference>
<dbReference type="InterPro" id="IPR014001">
    <property type="entry name" value="Helicase_ATP-bd"/>
</dbReference>
<dbReference type="SMART" id="SM00487">
    <property type="entry name" value="DEXDc"/>
    <property type="match status" value="1"/>
</dbReference>
<protein>
    <submittedName>
        <fullName evidence="7">Uncharacterized protein LOC111130213</fullName>
    </submittedName>
</protein>
<dbReference type="Proteomes" id="UP000694844">
    <property type="component" value="Chromosome 1"/>
</dbReference>
<keyword evidence="1" id="KW-0479">Metal-binding</keyword>
<keyword evidence="6" id="KW-1185">Reference proteome</keyword>
<reference evidence="6" key="1">
    <citation type="submission" date="2024-06" db="UniProtKB">
        <authorList>
            <consortium name="RefSeq"/>
        </authorList>
    </citation>
    <scope>NUCLEOTIDE SEQUENCE [LARGE SCALE GENOMIC DNA]</scope>
</reference>
<dbReference type="OrthoDB" id="416741at2759"/>
<dbReference type="Pfam" id="PF00271">
    <property type="entry name" value="Helicase_C"/>
    <property type="match status" value="1"/>
</dbReference>
<dbReference type="PROSITE" id="PS51192">
    <property type="entry name" value="HELICASE_ATP_BIND_1"/>
    <property type="match status" value="1"/>
</dbReference>
<dbReference type="GO" id="GO:0005524">
    <property type="term" value="F:ATP binding"/>
    <property type="evidence" value="ECO:0007669"/>
    <property type="project" value="InterPro"/>
</dbReference>
<feature type="domain" description="C2H2-type" evidence="3">
    <location>
        <begin position="60"/>
        <end position="89"/>
    </location>
</feature>
<feature type="region of interest" description="Disordered" evidence="2">
    <location>
        <begin position="22"/>
        <end position="53"/>
    </location>
</feature>
<feature type="compositionally biased region" description="Polar residues" evidence="2">
    <location>
        <begin position="670"/>
        <end position="691"/>
    </location>
</feature>
<dbReference type="InterPro" id="IPR027417">
    <property type="entry name" value="P-loop_NTPase"/>
</dbReference>
<evidence type="ECO:0000256" key="2">
    <source>
        <dbReference type="SAM" id="MobiDB-lite"/>
    </source>
</evidence>
<evidence type="ECO:0000313" key="7">
    <source>
        <dbReference type="RefSeq" id="XP_022332741.1"/>
    </source>
</evidence>
<evidence type="ECO:0000259" key="3">
    <source>
        <dbReference type="PROSITE" id="PS50157"/>
    </source>
</evidence>
<dbReference type="SMART" id="SM00355">
    <property type="entry name" value="ZnF_C2H2"/>
    <property type="match status" value="7"/>
</dbReference>
<evidence type="ECO:0000256" key="1">
    <source>
        <dbReference type="PROSITE-ProRule" id="PRU00042"/>
    </source>
</evidence>
<dbReference type="InterPro" id="IPR003604">
    <property type="entry name" value="Matrin/U1-like-C_Znf_C2H2"/>
</dbReference>
<dbReference type="SUPFAM" id="SSF57667">
    <property type="entry name" value="beta-beta-alpha zinc fingers"/>
    <property type="match status" value="7"/>
</dbReference>
<feature type="domain" description="Helicase C-terminal" evidence="5">
    <location>
        <begin position="1220"/>
        <end position="1392"/>
    </location>
</feature>
<dbReference type="GeneID" id="111130213"/>
<feature type="compositionally biased region" description="Basic and acidic residues" evidence="2">
    <location>
        <begin position="34"/>
        <end position="47"/>
    </location>
</feature>
<evidence type="ECO:0000259" key="5">
    <source>
        <dbReference type="PROSITE" id="PS51194"/>
    </source>
</evidence>